<feature type="disulfide bond" description="Redox-active" evidence="17">
    <location>
        <begin position="166"/>
        <end position="168"/>
    </location>
</feature>
<comment type="similarity">
    <text evidence="3 17">Belongs to the QueH family.</text>
</comment>
<reference evidence="19" key="1">
    <citation type="submission" date="2017-09" db="EMBL/GenBank/DDBJ databases">
        <title>Depth-based differentiation of microbial function through sediment-hosted aquifers and enrichment of novel symbionts in the deep terrestrial subsurface.</title>
        <authorList>
            <person name="Probst A.J."/>
            <person name="Ladd B."/>
            <person name="Jarett J.K."/>
            <person name="Geller-Mcgrath D.E."/>
            <person name="Sieber C.M.K."/>
            <person name="Emerson J.B."/>
            <person name="Anantharaman K."/>
            <person name="Thomas B.C."/>
            <person name="Malmstrom R."/>
            <person name="Stieglmeier M."/>
            <person name="Klingl A."/>
            <person name="Woyke T."/>
            <person name="Ryan C.M."/>
            <person name="Banfield J.F."/>
        </authorList>
    </citation>
    <scope>NUCLEOTIDE SEQUENCE [LARGE SCALE GENOMIC DNA]</scope>
</reference>
<protein>
    <recommendedName>
        <fullName evidence="5 17">Epoxyqueuosine reductase QueH</fullName>
        <ecNumber evidence="4 17">1.17.99.6</ecNumber>
    </recommendedName>
    <alternativeName>
        <fullName evidence="15 17">Queuosine biosynthesis protein QueH</fullName>
    </alternativeName>
</protein>
<evidence type="ECO:0000256" key="5">
    <source>
        <dbReference type="ARBA" id="ARBA00016895"/>
    </source>
</evidence>
<gene>
    <name evidence="17" type="primary">queH</name>
    <name evidence="18" type="ORF">COY52_06515</name>
</gene>
<dbReference type="PANTHER" id="PTHR36701:SF1">
    <property type="entry name" value="EPOXYQUEUOSINE REDUCTASE QUEH"/>
    <property type="match status" value="1"/>
</dbReference>
<dbReference type="PANTHER" id="PTHR36701">
    <property type="entry name" value="EPOXYQUEUOSINE REDUCTASE QUEH"/>
    <property type="match status" value="1"/>
</dbReference>
<evidence type="ECO:0000256" key="7">
    <source>
        <dbReference type="ARBA" id="ARBA00022694"/>
    </source>
</evidence>
<dbReference type="HAMAP" id="MF_02089">
    <property type="entry name" value="QueH"/>
    <property type="match status" value="1"/>
</dbReference>
<organism evidence="18 19">
    <name type="scientific">Candidatus Desantisbacteria bacterium CG_4_10_14_0_8_um_filter_48_22</name>
    <dbReference type="NCBI Taxonomy" id="1974543"/>
    <lineage>
        <taxon>Bacteria</taxon>
        <taxon>Candidatus Desantisiibacteriota</taxon>
    </lineage>
</organism>
<evidence type="ECO:0000256" key="11">
    <source>
        <dbReference type="ARBA" id="ARBA00023004"/>
    </source>
</evidence>
<dbReference type="GO" id="GO:0052693">
    <property type="term" value="F:epoxyqueuosine reductase activity"/>
    <property type="evidence" value="ECO:0007669"/>
    <property type="project" value="UniProtKB-UniRule"/>
</dbReference>
<evidence type="ECO:0000256" key="13">
    <source>
        <dbReference type="ARBA" id="ARBA00023157"/>
    </source>
</evidence>
<comment type="function">
    <text evidence="1 17">Catalyzes the conversion of epoxyqueuosine (oQ) to queuosine (Q), which is a hypermodified base found in the wobble positions of tRNA(Asp), tRNA(Asn), tRNA(His) and tRNA(Tyr).</text>
</comment>
<dbReference type="EMBL" id="PFMR01000171">
    <property type="protein sequence ID" value="PIZ16690.1"/>
    <property type="molecule type" value="Genomic_DNA"/>
</dbReference>
<dbReference type="UniPathway" id="UPA00392"/>
<evidence type="ECO:0000256" key="4">
    <source>
        <dbReference type="ARBA" id="ARBA00012622"/>
    </source>
</evidence>
<evidence type="ECO:0000256" key="17">
    <source>
        <dbReference type="HAMAP-Rule" id="MF_02089"/>
    </source>
</evidence>
<evidence type="ECO:0000313" key="19">
    <source>
        <dbReference type="Proteomes" id="UP000229307"/>
    </source>
</evidence>
<keyword evidence="13 17" id="KW-1015">Disulfide bond</keyword>
<evidence type="ECO:0000256" key="3">
    <source>
        <dbReference type="ARBA" id="ARBA00008207"/>
    </source>
</evidence>
<dbReference type="Proteomes" id="UP000229307">
    <property type="component" value="Unassembled WGS sequence"/>
</dbReference>
<evidence type="ECO:0000256" key="16">
    <source>
        <dbReference type="ARBA" id="ARBA00047415"/>
    </source>
</evidence>
<keyword evidence="8 17" id="KW-0479">Metal-binding</keyword>
<proteinExistence type="inferred from homology"/>
<dbReference type="GO" id="GO:0051539">
    <property type="term" value="F:4 iron, 4 sulfur cluster binding"/>
    <property type="evidence" value="ECO:0007669"/>
    <property type="project" value="UniProtKB-UniRule"/>
</dbReference>
<keyword evidence="12 17" id="KW-0411">Iron-sulfur</keyword>
<feature type="binding site" evidence="17">
    <location>
        <position position="10"/>
    </location>
    <ligand>
        <name>[4Fe-4S] cluster</name>
        <dbReference type="ChEBI" id="CHEBI:49883"/>
    </ligand>
</feature>
<keyword evidence="14 17" id="KW-0676">Redox-active center</keyword>
<evidence type="ECO:0000313" key="18">
    <source>
        <dbReference type="EMBL" id="PIZ16690.1"/>
    </source>
</evidence>
<comment type="catalytic activity">
    <reaction evidence="16 17">
        <text>epoxyqueuosine(34) in tRNA + AH2 = queuosine(34) in tRNA + A + H2O</text>
        <dbReference type="Rhea" id="RHEA:32159"/>
        <dbReference type="Rhea" id="RHEA-COMP:18571"/>
        <dbReference type="Rhea" id="RHEA-COMP:18582"/>
        <dbReference type="ChEBI" id="CHEBI:13193"/>
        <dbReference type="ChEBI" id="CHEBI:15377"/>
        <dbReference type="ChEBI" id="CHEBI:17499"/>
        <dbReference type="ChEBI" id="CHEBI:194431"/>
        <dbReference type="ChEBI" id="CHEBI:194443"/>
        <dbReference type="EC" id="1.17.99.6"/>
    </reaction>
</comment>
<evidence type="ECO:0000256" key="1">
    <source>
        <dbReference type="ARBA" id="ARBA00002268"/>
    </source>
</evidence>
<dbReference type="GO" id="GO:0008616">
    <property type="term" value="P:tRNA queuosine(34) biosynthetic process"/>
    <property type="evidence" value="ECO:0007669"/>
    <property type="project" value="UniProtKB-UniRule"/>
</dbReference>
<dbReference type="EC" id="1.17.99.6" evidence="4 17"/>
<evidence type="ECO:0000256" key="8">
    <source>
        <dbReference type="ARBA" id="ARBA00022723"/>
    </source>
</evidence>
<comment type="caution">
    <text evidence="18">The sequence shown here is derived from an EMBL/GenBank/DDBJ whole genome shotgun (WGS) entry which is preliminary data.</text>
</comment>
<feature type="binding site" evidence="17">
    <location>
        <position position="9"/>
    </location>
    <ligand>
        <name>[4Fe-4S] cluster</name>
        <dbReference type="ChEBI" id="CHEBI:49883"/>
    </ligand>
</feature>
<dbReference type="AlphaFoldDB" id="A0A2M7SB42"/>
<comment type="pathway">
    <text evidence="2 17">tRNA modification; tRNA-queuosine biosynthesis.</text>
</comment>
<dbReference type="GO" id="GO:0046872">
    <property type="term" value="F:metal ion binding"/>
    <property type="evidence" value="ECO:0007669"/>
    <property type="project" value="UniProtKB-KW"/>
</dbReference>
<evidence type="ECO:0000256" key="15">
    <source>
        <dbReference type="ARBA" id="ARBA00031446"/>
    </source>
</evidence>
<sequence length="180" mass="20740">MNRVLLHVCCGNCACFPLEVLKEKGYSVTAFWYNPNIHPLSEYRKRMDAFLAFTDSQGIEAIRDESYSVREFIGNLGGELAFPKRCAACWALRLRETAKTAKERGFGSFTTTLLYSIYQDNGLIRKIGEETAGEYGLEFYYSDFRSGWQKGIDISKKLGLYRQNYCGCIFSEEERNLKHR</sequence>
<keyword evidence="11 17" id="KW-0408">Iron</keyword>
<evidence type="ECO:0000256" key="2">
    <source>
        <dbReference type="ARBA" id="ARBA00004691"/>
    </source>
</evidence>
<keyword evidence="6 17" id="KW-0004">4Fe-4S</keyword>
<keyword evidence="9 17" id="KW-0671">Queuosine biosynthesis</keyword>
<evidence type="ECO:0000256" key="6">
    <source>
        <dbReference type="ARBA" id="ARBA00022485"/>
    </source>
</evidence>
<feature type="binding site" evidence="17">
    <location>
        <position position="89"/>
    </location>
    <ligand>
        <name>[4Fe-4S] cluster</name>
        <dbReference type="ChEBI" id="CHEBI:49883"/>
    </ligand>
</feature>
<dbReference type="InterPro" id="IPR003828">
    <property type="entry name" value="QueH"/>
</dbReference>
<evidence type="ECO:0000256" key="9">
    <source>
        <dbReference type="ARBA" id="ARBA00022785"/>
    </source>
</evidence>
<evidence type="ECO:0000256" key="14">
    <source>
        <dbReference type="ARBA" id="ARBA00023284"/>
    </source>
</evidence>
<keyword evidence="10 17" id="KW-0560">Oxidoreductase</keyword>
<accession>A0A2M7SB42</accession>
<name>A0A2M7SB42_9BACT</name>
<dbReference type="Pfam" id="PF02677">
    <property type="entry name" value="QueH"/>
    <property type="match status" value="1"/>
</dbReference>
<evidence type="ECO:0000256" key="12">
    <source>
        <dbReference type="ARBA" id="ARBA00023014"/>
    </source>
</evidence>
<evidence type="ECO:0000256" key="10">
    <source>
        <dbReference type="ARBA" id="ARBA00023002"/>
    </source>
</evidence>
<keyword evidence="7 17" id="KW-0819">tRNA processing</keyword>
<feature type="binding site" evidence="17">
    <location>
        <position position="86"/>
    </location>
    <ligand>
        <name>[4Fe-4S] cluster</name>
        <dbReference type="ChEBI" id="CHEBI:49883"/>
    </ligand>
</feature>